<sequence>MIPIPPKNRPAVRSHFTGRGGFRRVLVQKARRSPRLRSNIARRFSAQAPVQHGAAIICRAKSRPQGA</sequence>
<gene>
    <name evidence="1" type="ORF">CCR94_16585</name>
</gene>
<name>A0A2S6N303_9HYPH</name>
<evidence type="ECO:0000313" key="1">
    <source>
        <dbReference type="EMBL" id="PPQ29005.1"/>
    </source>
</evidence>
<evidence type="ECO:0000313" key="2">
    <source>
        <dbReference type="Proteomes" id="UP000239089"/>
    </source>
</evidence>
<comment type="caution">
    <text evidence="1">The sequence shown here is derived from an EMBL/GenBank/DDBJ whole genome shotgun (WGS) entry which is preliminary data.</text>
</comment>
<protein>
    <submittedName>
        <fullName evidence="1">Uncharacterized protein</fullName>
    </submittedName>
</protein>
<proteinExistence type="predicted"/>
<dbReference type="AlphaFoldDB" id="A0A2S6N303"/>
<dbReference type="EMBL" id="NHSJ01000100">
    <property type="protein sequence ID" value="PPQ29005.1"/>
    <property type="molecule type" value="Genomic_DNA"/>
</dbReference>
<dbReference type="Proteomes" id="UP000239089">
    <property type="component" value="Unassembled WGS sequence"/>
</dbReference>
<organism evidence="1 2">
    <name type="scientific">Rhodoblastus sphagnicola</name>
    <dbReference type="NCBI Taxonomy" id="333368"/>
    <lineage>
        <taxon>Bacteria</taxon>
        <taxon>Pseudomonadati</taxon>
        <taxon>Pseudomonadota</taxon>
        <taxon>Alphaproteobacteria</taxon>
        <taxon>Hyphomicrobiales</taxon>
        <taxon>Rhodoblastaceae</taxon>
        <taxon>Rhodoblastus</taxon>
    </lineage>
</organism>
<reference evidence="1 2" key="1">
    <citation type="journal article" date="2018" name="Arch. Microbiol.">
        <title>New insights into the metabolic potential of the phototrophic purple bacterium Rhodopila globiformis DSM 161(T) from its draft genome sequence and evidence for a vanadium-dependent nitrogenase.</title>
        <authorList>
            <person name="Imhoff J.F."/>
            <person name="Rahn T."/>
            <person name="Kunzel S."/>
            <person name="Neulinger S.C."/>
        </authorList>
    </citation>
    <scope>NUCLEOTIDE SEQUENCE [LARGE SCALE GENOMIC DNA]</scope>
    <source>
        <strain evidence="1 2">DSM 16996</strain>
    </source>
</reference>
<accession>A0A2S6N303</accession>
<keyword evidence="2" id="KW-1185">Reference proteome</keyword>